<reference evidence="2 3" key="1">
    <citation type="submission" date="2021-06" db="EMBL/GenBank/DDBJ databases">
        <title>Caerostris extrusa draft genome.</title>
        <authorList>
            <person name="Kono N."/>
            <person name="Arakawa K."/>
        </authorList>
    </citation>
    <scope>NUCLEOTIDE SEQUENCE [LARGE SCALE GENOMIC DNA]</scope>
</reference>
<dbReference type="AlphaFoldDB" id="A0AAV4UHQ1"/>
<accession>A0AAV4UHQ1</accession>
<proteinExistence type="predicted"/>
<protein>
    <submittedName>
        <fullName evidence="2">Uncharacterized protein</fullName>
    </submittedName>
</protein>
<dbReference type="Proteomes" id="UP001054945">
    <property type="component" value="Unassembled WGS sequence"/>
</dbReference>
<dbReference type="EMBL" id="BPLR01012879">
    <property type="protein sequence ID" value="GIY57294.1"/>
    <property type="molecule type" value="Genomic_DNA"/>
</dbReference>
<organism evidence="2 3">
    <name type="scientific">Caerostris extrusa</name>
    <name type="common">Bark spider</name>
    <name type="synonym">Caerostris bankana</name>
    <dbReference type="NCBI Taxonomy" id="172846"/>
    <lineage>
        <taxon>Eukaryota</taxon>
        <taxon>Metazoa</taxon>
        <taxon>Ecdysozoa</taxon>
        <taxon>Arthropoda</taxon>
        <taxon>Chelicerata</taxon>
        <taxon>Arachnida</taxon>
        <taxon>Araneae</taxon>
        <taxon>Araneomorphae</taxon>
        <taxon>Entelegynae</taxon>
        <taxon>Araneoidea</taxon>
        <taxon>Araneidae</taxon>
        <taxon>Caerostris</taxon>
    </lineage>
</organism>
<feature type="compositionally biased region" description="Basic and acidic residues" evidence="1">
    <location>
        <begin position="49"/>
        <end position="83"/>
    </location>
</feature>
<sequence>MNLQTILYDGHEVNEYTLNDTNTLLYNHVFYTSLKCLLDKLIHQILRNDMEDRRRPSSRTTDDNEDHPTERNSPGKEKGHRESMAATAENVAERAKEFLTWTFTDVFDWNPRYLKSIRGILNID</sequence>
<comment type="caution">
    <text evidence="2">The sequence shown here is derived from an EMBL/GenBank/DDBJ whole genome shotgun (WGS) entry which is preliminary data.</text>
</comment>
<evidence type="ECO:0000313" key="3">
    <source>
        <dbReference type="Proteomes" id="UP001054945"/>
    </source>
</evidence>
<name>A0AAV4UHQ1_CAEEX</name>
<evidence type="ECO:0000256" key="1">
    <source>
        <dbReference type="SAM" id="MobiDB-lite"/>
    </source>
</evidence>
<keyword evidence="3" id="KW-1185">Reference proteome</keyword>
<evidence type="ECO:0000313" key="2">
    <source>
        <dbReference type="EMBL" id="GIY57294.1"/>
    </source>
</evidence>
<feature type="region of interest" description="Disordered" evidence="1">
    <location>
        <begin position="49"/>
        <end position="89"/>
    </location>
</feature>
<gene>
    <name evidence="2" type="ORF">CEXT_526111</name>
</gene>